<reference evidence="8 9" key="1">
    <citation type="journal article" date="2023" name="Hortic Res">
        <title>Pangenome of water caltrop reveals structural variations and asymmetric subgenome divergence after allopolyploidization.</title>
        <authorList>
            <person name="Zhang X."/>
            <person name="Chen Y."/>
            <person name="Wang L."/>
            <person name="Yuan Y."/>
            <person name="Fang M."/>
            <person name="Shi L."/>
            <person name="Lu R."/>
            <person name="Comes H.P."/>
            <person name="Ma Y."/>
            <person name="Chen Y."/>
            <person name="Huang G."/>
            <person name="Zhou Y."/>
            <person name="Zheng Z."/>
            <person name="Qiu Y."/>
        </authorList>
    </citation>
    <scope>NUCLEOTIDE SEQUENCE [LARGE SCALE GENOMIC DNA]</scope>
    <source>
        <strain evidence="8">F231</strain>
    </source>
</reference>
<feature type="domain" description="C3H1-type" evidence="7">
    <location>
        <begin position="132"/>
        <end position="159"/>
    </location>
</feature>
<evidence type="ECO:0000256" key="2">
    <source>
        <dbReference type="ARBA" id="ARBA00022771"/>
    </source>
</evidence>
<dbReference type="Gene3D" id="3.30.1370.210">
    <property type="match status" value="1"/>
</dbReference>
<dbReference type="Pfam" id="PF25512">
    <property type="entry name" value="zf-CCCH_AtC3H23"/>
    <property type="match status" value="1"/>
</dbReference>
<dbReference type="EMBL" id="JAXQNO010000008">
    <property type="protein sequence ID" value="KAK4793634.1"/>
    <property type="molecule type" value="Genomic_DNA"/>
</dbReference>
<evidence type="ECO:0000259" key="7">
    <source>
        <dbReference type="PROSITE" id="PS50103"/>
    </source>
</evidence>
<dbReference type="PROSITE" id="PS50103">
    <property type="entry name" value="ZF_C3H1"/>
    <property type="match status" value="1"/>
</dbReference>
<keyword evidence="2 5" id="KW-0863">Zinc-finger</keyword>
<evidence type="ECO:0000256" key="6">
    <source>
        <dbReference type="SAM" id="MobiDB-lite"/>
    </source>
</evidence>
<keyword evidence="1 5" id="KW-0479">Metal-binding</keyword>
<name>A0AAN7LYH9_TRANT</name>
<dbReference type="Proteomes" id="UP001346149">
    <property type="component" value="Unassembled WGS sequence"/>
</dbReference>
<accession>A0AAN7LYH9</accession>
<feature type="zinc finger region" description="C3H1-type" evidence="5">
    <location>
        <begin position="132"/>
        <end position="159"/>
    </location>
</feature>
<evidence type="ECO:0000256" key="4">
    <source>
        <dbReference type="ARBA" id="ARBA00023125"/>
    </source>
</evidence>
<keyword evidence="3 5" id="KW-0862">Zinc</keyword>
<feature type="region of interest" description="Disordered" evidence="6">
    <location>
        <begin position="1"/>
        <end position="29"/>
    </location>
</feature>
<evidence type="ECO:0000313" key="9">
    <source>
        <dbReference type="Proteomes" id="UP001346149"/>
    </source>
</evidence>
<proteinExistence type="predicted"/>
<protein>
    <recommendedName>
        <fullName evidence="7">C3H1-type domain-containing protein</fullName>
    </recommendedName>
</protein>
<dbReference type="AlphaFoldDB" id="A0AAN7LYH9"/>
<gene>
    <name evidence="8" type="ORF">SAY86_024069</name>
</gene>
<evidence type="ECO:0000256" key="3">
    <source>
        <dbReference type="ARBA" id="ARBA00022833"/>
    </source>
</evidence>
<comment type="caution">
    <text evidence="8">The sequence shown here is derived from an EMBL/GenBank/DDBJ whole genome shotgun (WGS) entry which is preliminary data.</text>
</comment>
<evidence type="ECO:0000313" key="8">
    <source>
        <dbReference type="EMBL" id="KAK4793634.1"/>
    </source>
</evidence>
<dbReference type="GO" id="GO:0008270">
    <property type="term" value="F:zinc ion binding"/>
    <property type="evidence" value="ECO:0007669"/>
    <property type="project" value="UniProtKB-KW"/>
</dbReference>
<evidence type="ECO:0000256" key="1">
    <source>
        <dbReference type="ARBA" id="ARBA00022723"/>
    </source>
</evidence>
<evidence type="ECO:0000256" key="5">
    <source>
        <dbReference type="PROSITE-ProRule" id="PRU00723"/>
    </source>
</evidence>
<dbReference type="PANTHER" id="PTHR14493">
    <property type="entry name" value="UNKEMPT FAMILY MEMBER"/>
    <property type="match status" value="1"/>
</dbReference>
<dbReference type="PANTHER" id="PTHR14493:SF90">
    <property type="entry name" value="ZINC FINGER CCCH DOMAIN-CONTAINING PROTEIN 2"/>
    <property type="match status" value="1"/>
</dbReference>
<organism evidence="8 9">
    <name type="scientific">Trapa natans</name>
    <name type="common">Water chestnut</name>
    <dbReference type="NCBI Taxonomy" id="22666"/>
    <lineage>
        <taxon>Eukaryota</taxon>
        <taxon>Viridiplantae</taxon>
        <taxon>Streptophyta</taxon>
        <taxon>Embryophyta</taxon>
        <taxon>Tracheophyta</taxon>
        <taxon>Spermatophyta</taxon>
        <taxon>Magnoliopsida</taxon>
        <taxon>eudicotyledons</taxon>
        <taxon>Gunneridae</taxon>
        <taxon>Pentapetalae</taxon>
        <taxon>rosids</taxon>
        <taxon>malvids</taxon>
        <taxon>Myrtales</taxon>
        <taxon>Lythraceae</taxon>
        <taxon>Trapa</taxon>
    </lineage>
</organism>
<dbReference type="InterPro" id="IPR045234">
    <property type="entry name" value="Unkempt-like"/>
</dbReference>
<keyword evidence="4" id="KW-0238">DNA-binding</keyword>
<dbReference type="InterPro" id="IPR057444">
    <property type="entry name" value="Znf-CCCH_AtC3H23-like"/>
</dbReference>
<keyword evidence="9" id="KW-1185">Reference proteome</keyword>
<dbReference type="SMART" id="SM00356">
    <property type="entry name" value="ZnF_C3H1"/>
    <property type="match status" value="2"/>
</dbReference>
<dbReference type="GO" id="GO:0003677">
    <property type="term" value="F:DNA binding"/>
    <property type="evidence" value="ECO:0007669"/>
    <property type="project" value="UniProtKB-KW"/>
</dbReference>
<sequence length="381" mass="42384">MSSVCAEQQKLHLFSPKNKGSGGGLDIPPRKLLSRRQAAAASASYEAAASDRFSMDPLRGLEKFLPYNSGGGGGGSCLSDNCNSDDPYSSDHFRMYVFKVRRCTRSRSHDWTDCPFSHPGEKAERRDPRRYNYSGTICSEHRRGSCSRGDSCEFAHGVFECWLHPSRYRTEACKDGKNCKRKVCFFAHSQRELRILPFQADDSTVASLAEHHRSSRCCIYCHQHSSPLTSSSPTSTLMALPHLYSPPLSPPRQTSPPLSPMHHHRGLPLLSRYTGERIHESYKDIAVHEMMLSLDTMKIGDAPARTMPLATGGDNQMQFILSPAALSPASMPRVDRPFAFPDGGLGFLEDYEVKRDVGGGEEKQLVRASDPDLGWVNELLM</sequence>
<dbReference type="InterPro" id="IPR000571">
    <property type="entry name" value="Znf_CCCH"/>
</dbReference>
<dbReference type="Pfam" id="PF00642">
    <property type="entry name" value="zf-CCCH"/>
    <property type="match status" value="1"/>
</dbReference>